<keyword evidence="4" id="KW-0479">Metal-binding</keyword>
<dbReference type="PANTHER" id="PTHR46300:SF7">
    <property type="entry name" value="P450, PUTATIVE (EUROFUNG)-RELATED"/>
    <property type="match status" value="1"/>
</dbReference>
<name>A0A1J8PHI4_9AGAM</name>
<dbReference type="InterPro" id="IPR036396">
    <property type="entry name" value="Cyt_P450_sf"/>
</dbReference>
<dbReference type="OrthoDB" id="2789670at2759"/>
<dbReference type="Proteomes" id="UP000183567">
    <property type="component" value="Unassembled WGS sequence"/>
</dbReference>
<keyword evidence="9" id="KW-1185">Reference proteome</keyword>
<dbReference type="AlphaFoldDB" id="A0A1J8PHI4"/>
<dbReference type="GO" id="GO:0004497">
    <property type="term" value="F:monooxygenase activity"/>
    <property type="evidence" value="ECO:0007669"/>
    <property type="project" value="UniProtKB-KW"/>
</dbReference>
<dbReference type="GO" id="GO:0005506">
    <property type="term" value="F:iron ion binding"/>
    <property type="evidence" value="ECO:0007669"/>
    <property type="project" value="InterPro"/>
</dbReference>
<evidence type="ECO:0000256" key="7">
    <source>
        <dbReference type="ARBA" id="ARBA00023033"/>
    </source>
</evidence>
<dbReference type="Gene3D" id="1.10.630.10">
    <property type="entry name" value="Cytochrome P450"/>
    <property type="match status" value="1"/>
</dbReference>
<protein>
    <recommendedName>
        <fullName evidence="10">Cytochrome P450</fullName>
    </recommendedName>
</protein>
<comment type="similarity">
    <text evidence="2">Belongs to the cytochrome P450 family.</text>
</comment>
<keyword evidence="6" id="KW-0408">Iron</keyword>
<dbReference type="GO" id="GO:0020037">
    <property type="term" value="F:heme binding"/>
    <property type="evidence" value="ECO:0007669"/>
    <property type="project" value="InterPro"/>
</dbReference>
<comment type="caution">
    <text evidence="8">The sequence shown here is derived from an EMBL/GenBank/DDBJ whole genome shotgun (WGS) entry which is preliminary data.</text>
</comment>
<proteinExistence type="inferred from homology"/>
<accession>A0A1J8PHI4</accession>
<dbReference type="SUPFAM" id="SSF48264">
    <property type="entry name" value="Cytochrome P450"/>
    <property type="match status" value="1"/>
</dbReference>
<dbReference type="InterPro" id="IPR050364">
    <property type="entry name" value="Cytochrome_P450_fung"/>
</dbReference>
<evidence type="ECO:0000256" key="5">
    <source>
        <dbReference type="ARBA" id="ARBA00023002"/>
    </source>
</evidence>
<evidence type="ECO:0000256" key="2">
    <source>
        <dbReference type="ARBA" id="ARBA00010617"/>
    </source>
</evidence>
<evidence type="ECO:0000256" key="6">
    <source>
        <dbReference type="ARBA" id="ARBA00023004"/>
    </source>
</evidence>
<organism evidence="8 9">
    <name type="scientific">Rhizopogon vesiculosus</name>
    <dbReference type="NCBI Taxonomy" id="180088"/>
    <lineage>
        <taxon>Eukaryota</taxon>
        <taxon>Fungi</taxon>
        <taxon>Dikarya</taxon>
        <taxon>Basidiomycota</taxon>
        <taxon>Agaricomycotina</taxon>
        <taxon>Agaricomycetes</taxon>
        <taxon>Agaricomycetidae</taxon>
        <taxon>Boletales</taxon>
        <taxon>Suillineae</taxon>
        <taxon>Rhizopogonaceae</taxon>
        <taxon>Rhizopogon</taxon>
    </lineage>
</organism>
<gene>
    <name evidence="8" type="ORF">AZE42_10180</name>
</gene>
<keyword evidence="5" id="KW-0560">Oxidoreductase</keyword>
<dbReference type="GO" id="GO:0016705">
    <property type="term" value="F:oxidoreductase activity, acting on paired donors, with incorporation or reduction of molecular oxygen"/>
    <property type="evidence" value="ECO:0007669"/>
    <property type="project" value="InterPro"/>
</dbReference>
<evidence type="ECO:0008006" key="10">
    <source>
        <dbReference type="Google" id="ProtNLM"/>
    </source>
</evidence>
<evidence type="ECO:0000313" key="8">
    <source>
        <dbReference type="EMBL" id="OJA08702.1"/>
    </source>
</evidence>
<keyword evidence="7" id="KW-0503">Monooxygenase</keyword>
<comment type="cofactor">
    <cofactor evidence="1">
        <name>heme</name>
        <dbReference type="ChEBI" id="CHEBI:30413"/>
    </cofactor>
</comment>
<keyword evidence="3" id="KW-0349">Heme</keyword>
<dbReference type="STRING" id="180088.A0A1J8PHI4"/>
<feature type="non-terminal residue" evidence="8">
    <location>
        <position position="207"/>
    </location>
</feature>
<evidence type="ECO:0000256" key="1">
    <source>
        <dbReference type="ARBA" id="ARBA00001971"/>
    </source>
</evidence>
<evidence type="ECO:0000256" key="4">
    <source>
        <dbReference type="ARBA" id="ARBA00022723"/>
    </source>
</evidence>
<dbReference type="PANTHER" id="PTHR46300">
    <property type="entry name" value="P450, PUTATIVE (EUROFUNG)-RELATED-RELATED"/>
    <property type="match status" value="1"/>
</dbReference>
<evidence type="ECO:0000256" key="3">
    <source>
        <dbReference type="ARBA" id="ARBA00022617"/>
    </source>
</evidence>
<dbReference type="EMBL" id="LVVM01006229">
    <property type="protein sequence ID" value="OJA08702.1"/>
    <property type="molecule type" value="Genomic_DNA"/>
</dbReference>
<reference evidence="8 9" key="1">
    <citation type="submission" date="2016-03" db="EMBL/GenBank/DDBJ databases">
        <title>Comparative genomics of the ectomycorrhizal sister species Rhizopogon vinicolor and Rhizopogon vesiculosus (Basidiomycota: Boletales) reveals a divergence of the mating type B locus.</title>
        <authorList>
            <person name="Mujic A.B."/>
            <person name="Kuo A."/>
            <person name="Tritt A."/>
            <person name="Lipzen A."/>
            <person name="Chen C."/>
            <person name="Johnson J."/>
            <person name="Sharma A."/>
            <person name="Barry K."/>
            <person name="Grigoriev I.V."/>
            <person name="Spatafora J.W."/>
        </authorList>
    </citation>
    <scope>NUCLEOTIDE SEQUENCE [LARGE SCALE GENOMIC DNA]</scope>
    <source>
        <strain evidence="8 9">AM-OR11-056</strain>
    </source>
</reference>
<sequence>MRYNSRWRLQRKMLHQSFRQDAVSSFRPMQAAKTHELLLNLLEDPAGYVKHLEVHSGSIIMAAVYSYEASRRNDPLIGLVKQTLDVVLKELRPEIAAIFGAFPFLLRLPAWFPGMRLKRVAPLARRLGQKSVEQPFAHTEKGLATGTISPCMVADHLQEIDDDDNDSAWQKKALKESASTAYGGEHIQLNAFVSGLMIIGRTAGTET</sequence>
<evidence type="ECO:0000313" key="9">
    <source>
        <dbReference type="Proteomes" id="UP000183567"/>
    </source>
</evidence>